<evidence type="ECO:0000313" key="18">
    <source>
        <dbReference type="Ensembl" id="ENSLLEP00000020768.1"/>
    </source>
</evidence>
<keyword evidence="5 16" id="KW-0812">Transmembrane</keyword>
<evidence type="ECO:0000256" key="15">
    <source>
        <dbReference type="SAM" id="MobiDB-lite"/>
    </source>
</evidence>
<dbReference type="CDD" id="cd23705">
    <property type="entry name" value="Flattop"/>
    <property type="match status" value="1"/>
</dbReference>
<gene>
    <name evidence="18" type="primary">MPZ</name>
</gene>
<dbReference type="Pfam" id="PF07686">
    <property type="entry name" value="V-set"/>
    <property type="match status" value="1"/>
</dbReference>
<evidence type="ECO:0000256" key="1">
    <source>
        <dbReference type="ARBA" id="ARBA00004251"/>
    </source>
</evidence>
<evidence type="ECO:0000256" key="8">
    <source>
        <dbReference type="ARBA" id="ARBA00023136"/>
    </source>
</evidence>
<keyword evidence="4" id="KW-1003">Cell membrane</keyword>
<dbReference type="GeneTree" id="ENSGT01030000234556"/>
<evidence type="ECO:0000256" key="9">
    <source>
        <dbReference type="ARBA" id="ARBA00023157"/>
    </source>
</evidence>
<dbReference type="InterPro" id="IPR038797">
    <property type="entry name" value="Fltp"/>
</dbReference>
<dbReference type="InterPro" id="IPR036179">
    <property type="entry name" value="Ig-like_dom_sf"/>
</dbReference>
<keyword evidence="10" id="KW-0325">Glycoprotein</keyword>
<evidence type="ECO:0000256" key="12">
    <source>
        <dbReference type="ARBA" id="ARBA00029587"/>
    </source>
</evidence>
<evidence type="ECO:0000313" key="19">
    <source>
        <dbReference type="Proteomes" id="UP000694569"/>
    </source>
</evidence>
<feature type="domain" description="Ig-like" evidence="17">
    <location>
        <begin position="228"/>
        <end position="345"/>
    </location>
</feature>
<keyword evidence="9" id="KW-1015">Disulfide bond</keyword>
<evidence type="ECO:0000256" key="7">
    <source>
        <dbReference type="ARBA" id="ARBA00022989"/>
    </source>
</evidence>
<dbReference type="GO" id="GO:0042552">
    <property type="term" value="P:myelination"/>
    <property type="evidence" value="ECO:0007669"/>
    <property type="project" value="TreeGrafter"/>
</dbReference>
<evidence type="ECO:0000256" key="11">
    <source>
        <dbReference type="ARBA" id="ARBA00023319"/>
    </source>
</evidence>
<keyword evidence="11" id="KW-0393">Immunoglobulin domain</keyword>
<dbReference type="FunFam" id="2.60.40.10:FF:000193">
    <property type="entry name" value="Myelin protein zero-like 1 like"/>
    <property type="match status" value="1"/>
</dbReference>
<evidence type="ECO:0000256" key="16">
    <source>
        <dbReference type="SAM" id="Phobius"/>
    </source>
</evidence>
<evidence type="ECO:0000256" key="4">
    <source>
        <dbReference type="ARBA" id="ARBA00022475"/>
    </source>
</evidence>
<evidence type="ECO:0000259" key="17">
    <source>
        <dbReference type="PROSITE" id="PS50835"/>
    </source>
</evidence>
<dbReference type="GO" id="GO:0005886">
    <property type="term" value="C:plasma membrane"/>
    <property type="evidence" value="ECO:0007669"/>
    <property type="project" value="UniProtKB-SubCell"/>
</dbReference>
<evidence type="ECO:0000256" key="13">
    <source>
        <dbReference type="ARBA" id="ARBA00032781"/>
    </source>
</evidence>
<dbReference type="SMART" id="SM00409">
    <property type="entry name" value="IG"/>
    <property type="match status" value="1"/>
</dbReference>
<dbReference type="PANTHER" id="PTHR13869:SF7">
    <property type="entry name" value="MYELIN PROTEIN P0"/>
    <property type="match status" value="1"/>
</dbReference>
<protein>
    <recommendedName>
        <fullName evidence="3">Myelin protein P0</fullName>
    </recommendedName>
    <alternativeName>
        <fullName evidence="13">Myelin peripheral protein</fullName>
    </alternativeName>
    <alternativeName>
        <fullName evidence="12">Myelin protein zero</fullName>
    </alternativeName>
</protein>
<evidence type="ECO:0000256" key="6">
    <source>
        <dbReference type="ARBA" id="ARBA00022729"/>
    </source>
</evidence>
<dbReference type="Ensembl" id="ENSLLET00000021580.1">
    <property type="protein sequence ID" value="ENSLLEP00000020768.1"/>
    <property type="gene ID" value="ENSLLEG00000013162.1"/>
</dbReference>
<keyword evidence="6" id="KW-0732">Signal</keyword>
<dbReference type="InterPro" id="IPR013106">
    <property type="entry name" value="Ig_V-set"/>
</dbReference>
<reference evidence="18" key="1">
    <citation type="submission" date="2025-08" db="UniProtKB">
        <authorList>
            <consortium name="Ensembl"/>
        </authorList>
    </citation>
    <scope>IDENTIFICATION</scope>
</reference>
<evidence type="ECO:0000256" key="3">
    <source>
        <dbReference type="ARBA" id="ARBA00020871"/>
    </source>
</evidence>
<dbReference type="AlphaFoldDB" id="A0A8C5PG75"/>
<keyword evidence="19" id="KW-1185">Reference proteome</keyword>
<dbReference type="SUPFAM" id="SSF48726">
    <property type="entry name" value="Immunoglobulin"/>
    <property type="match status" value="1"/>
</dbReference>
<dbReference type="InterPro" id="IPR013783">
    <property type="entry name" value="Ig-like_fold"/>
</dbReference>
<name>A0A8C5PG75_9ANUR</name>
<feature type="region of interest" description="Disordered" evidence="15">
    <location>
        <begin position="426"/>
        <end position="451"/>
    </location>
</feature>
<feature type="region of interest" description="Disordered" evidence="15">
    <location>
        <begin position="176"/>
        <end position="223"/>
    </location>
</feature>
<evidence type="ECO:0000256" key="2">
    <source>
        <dbReference type="ARBA" id="ARBA00007180"/>
    </source>
</evidence>
<feature type="compositionally biased region" description="Basic and acidic residues" evidence="15">
    <location>
        <begin position="434"/>
        <end position="451"/>
    </location>
</feature>
<dbReference type="Pfam" id="PF22611">
    <property type="entry name" value="CFAP126"/>
    <property type="match status" value="2"/>
</dbReference>
<dbReference type="PROSITE" id="PS50835">
    <property type="entry name" value="IG_LIKE"/>
    <property type="match status" value="1"/>
</dbReference>
<dbReference type="SMART" id="SM00406">
    <property type="entry name" value="IGv"/>
    <property type="match status" value="1"/>
</dbReference>
<feature type="transmembrane region" description="Helical" evidence="16">
    <location>
        <begin position="358"/>
        <end position="381"/>
    </location>
</feature>
<sequence>MATNYSASQYQSAFNSCNLQNWSVAKSCKQRPSLHDGYTQFVANDMGHLLPDTPRSKALLRLCPARSSPPGVRERELRLLFGLQQTSAPLQPLPSRKENPWGTFVGTWDMPRRIPPAKLNLTSRSAEASKRLTNWMEDSSSFIDSCNGLRPSITGKFDGELDSRCSKQEKRVVNATRCTSPEPAPERHCGPGTGRPGTVTRLSQKSTEPEREEISGDPVQNNAGVLPPTLAIEVFTDREISGTVGSKVTLSCTFWSSEWISDDISVSWHYQPDNSRDTYSIFHYAKGQPYIDDDGVFKDRIEWIGYPKSKDGSIILNNLEYTDNGTFTCDVKNPPDVVGKSSYVHLLVYDKAPVRAGLILGIIIAAALVLVIVVAVVAYLIRCCWVRRQARVARELSALERGKLHKSSKDSSKRSRQTPILYAMLDQTRSAKLSSDKKSKGGIGDSRKDRK</sequence>
<evidence type="ECO:0000256" key="14">
    <source>
        <dbReference type="ARBA" id="ARBA00058349"/>
    </source>
</evidence>
<reference evidence="18" key="2">
    <citation type="submission" date="2025-09" db="UniProtKB">
        <authorList>
            <consortium name="Ensembl"/>
        </authorList>
    </citation>
    <scope>IDENTIFICATION</scope>
</reference>
<organism evidence="18 19">
    <name type="scientific">Leptobrachium leishanense</name>
    <name type="common">Leishan spiny toad</name>
    <dbReference type="NCBI Taxonomy" id="445787"/>
    <lineage>
        <taxon>Eukaryota</taxon>
        <taxon>Metazoa</taxon>
        <taxon>Chordata</taxon>
        <taxon>Craniata</taxon>
        <taxon>Vertebrata</taxon>
        <taxon>Euteleostomi</taxon>
        <taxon>Amphibia</taxon>
        <taxon>Batrachia</taxon>
        <taxon>Anura</taxon>
        <taxon>Pelobatoidea</taxon>
        <taxon>Megophryidae</taxon>
        <taxon>Leptobrachium</taxon>
    </lineage>
</organism>
<dbReference type="InterPro" id="IPR019566">
    <property type="entry name" value="MYP0_C"/>
</dbReference>
<dbReference type="OrthoDB" id="9941287at2759"/>
<comment type="similarity">
    <text evidence="2">Belongs to the myelin P0 protein family.</text>
</comment>
<comment type="subcellular location">
    <subcellularLocation>
        <location evidence="1">Cell membrane</location>
        <topology evidence="1">Single-pass type I membrane protein</topology>
    </subcellularLocation>
</comment>
<proteinExistence type="inferred from homology"/>
<dbReference type="Pfam" id="PF10570">
    <property type="entry name" value="Myelin-PO_C"/>
    <property type="match status" value="1"/>
</dbReference>
<accession>A0A8C5PG75</accession>
<keyword evidence="8 16" id="KW-0472">Membrane</keyword>
<dbReference type="Gene3D" id="2.60.40.10">
    <property type="entry name" value="Immunoglobulins"/>
    <property type="match status" value="1"/>
</dbReference>
<dbReference type="InterPro" id="IPR000920">
    <property type="entry name" value="Myelin_P0-rel"/>
</dbReference>
<comment type="function">
    <text evidence="14">Creation of an extracellular membrane face which guides the wrapping process and ultimately compacts adjacent lamellae.</text>
</comment>
<keyword evidence="7 16" id="KW-1133">Transmembrane helix</keyword>
<dbReference type="PRINTS" id="PR00213">
    <property type="entry name" value="MYELINP0"/>
</dbReference>
<evidence type="ECO:0000256" key="10">
    <source>
        <dbReference type="ARBA" id="ARBA00023180"/>
    </source>
</evidence>
<dbReference type="Proteomes" id="UP000694569">
    <property type="component" value="Unplaced"/>
</dbReference>
<dbReference type="InterPro" id="IPR003599">
    <property type="entry name" value="Ig_sub"/>
</dbReference>
<evidence type="ECO:0000256" key="5">
    <source>
        <dbReference type="ARBA" id="ARBA00022692"/>
    </source>
</evidence>
<dbReference type="InterPro" id="IPR007110">
    <property type="entry name" value="Ig-like_dom"/>
</dbReference>
<dbReference type="PANTHER" id="PTHR13869">
    <property type="entry name" value="MYELIN P0 RELATED"/>
    <property type="match status" value="1"/>
</dbReference>